<feature type="domain" description="J" evidence="1">
    <location>
        <begin position="74"/>
        <end position="138"/>
    </location>
</feature>
<dbReference type="CDD" id="cd06257">
    <property type="entry name" value="DnaJ"/>
    <property type="match status" value="1"/>
</dbReference>
<dbReference type="Gene3D" id="1.10.287.110">
    <property type="entry name" value="DnaJ domain"/>
    <property type="match status" value="1"/>
</dbReference>
<dbReference type="SUPFAM" id="SSF46565">
    <property type="entry name" value="Chaperone J-domain"/>
    <property type="match status" value="1"/>
</dbReference>
<keyword evidence="3" id="KW-1185">Reference proteome</keyword>
<dbReference type="PRINTS" id="PR00625">
    <property type="entry name" value="JDOMAIN"/>
</dbReference>
<evidence type="ECO:0000313" key="2">
    <source>
        <dbReference type="EMBL" id="VEN48353.1"/>
    </source>
</evidence>
<dbReference type="OrthoDB" id="445556at2759"/>
<dbReference type="AlphaFoldDB" id="A0A653CKP7"/>
<dbReference type="InterPro" id="IPR052763">
    <property type="entry name" value="DnaJ_C4"/>
</dbReference>
<dbReference type="PROSITE" id="PS50076">
    <property type="entry name" value="DNAJ_2"/>
    <property type="match status" value="1"/>
</dbReference>
<protein>
    <recommendedName>
        <fullName evidence="1">J domain-containing protein</fullName>
    </recommendedName>
</protein>
<dbReference type="InterPro" id="IPR036869">
    <property type="entry name" value="J_dom_sf"/>
</dbReference>
<organism evidence="2 3">
    <name type="scientific">Callosobruchus maculatus</name>
    <name type="common">Southern cowpea weevil</name>
    <name type="synonym">Pulse bruchid</name>
    <dbReference type="NCBI Taxonomy" id="64391"/>
    <lineage>
        <taxon>Eukaryota</taxon>
        <taxon>Metazoa</taxon>
        <taxon>Ecdysozoa</taxon>
        <taxon>Arthropoda</taxon>
        <taxon>Hexapoda</taxon>
        <taxon>Insecta</taxon>
        <taxon>Pterygota</taxon>
        <taxon>Neoptera</taxon>
        <taxon>Endopterygota</taxon>
        <taxon>Coleoptera</taxon>
        <taxon>Polyphaga</taxon>
        <taxon>Cucujiformia</taxon>
        <taxon>Chrysomeloidea</taxon>
        <taxon>Chrysomelidae</taxon>
        <taxon>Bruchinae</taxon>
        <taxon>Bruchini</taxon>
        <taxon>Callosobruchus</taxon>
    </lineage>
</organism>
<reference evidence="2 3" key="1">
    <citation type="submission" date="2019-01" db="EMBL/GenBank/DDBJ databases">
        <authorList>
            <person name="Sayadi A."/>
        </authorList>
    </citation>
    <scope>NUCLEOTIDE SEQUENCE [LARGE SCALE GENOMIC DNA]</scope>
</reference>
<dbReference type="EMBL" id="CAACVG010008080">
    <property type="protein sequence ID" value="VEN48353.1"/>
    <property type="molecule type" value="Genomic_DNA"/>
</dbReference>
<proteinExistence type="predicted"/>
<dbReference type="SMART" id="SM00271">
    <property type="entry name" value="DnaJ"/>
    <property type="match status" value="1"/>
</dbReference>
<sequence length="171" mass="20160">MYVKQKSKETKNDLSSVVRPSIQIFNKLQKCHNNKSYISISSILKISVMYHVTILQFHTAKLLRAFSTSKCLWNHYDVLKLQRKCTAKEIKDSFIRLSKEFHPDINKRDDAHKKFLQINEAYKVLSNTESRRNYDLSLGSMHEVSSGGPYRMYKYNAEPFFHELGFKNFKL</sequence>
<evidence type="ECO:0000313" key="3">
    <source>
        <dbReference type="Proteomes" id="UP000410492"/>
    </source>
</evidence>
<dbReference type="Proteomes" id="UP000410492">
    <property type="component" value="Unassembled WGS sequence"/>
</dbReference>
<evidence type="ECO:0000259" key="1">
    <source>
        <dbReference type="PROSITE" id="PS50076"/>
    </source>
</evidence>
<dbReference type="PANTHER" id="PTHR44825:SF1">
    <property type="entry name" value="DNAJ HOMOLOG SUBFAMILY C MEMBER 4"/>
    <property type="match status" value="1"/>
</dbReference>
<dbReference type="Pfam" id="PF00226">
    <property type="entry name" value="DnaJ"/>
    <property type="match status" value="1"/>
</dbReference>
<dbReference type="InterPro" id="IPR001623">
    <property type="entry name" value="DnaJ_domain"/>
</dbReference>
<dbReference type="PANTHER" id="PTHR44825">
    <property type="match status" value="1"/>
</dbReference>
<name>A0A653CKP7_CALMS</name>
<accession>A0A653CKP7</accession>
<gene>
    <name evidence="2" type="ORF">CALMAC_LOCUS9839</name>
</gene>